<dbReference type="InterPro" id="IPR050608">
    <property type="entry name" value="NmrA-type/Isoflavone_red_sf"/>
</dbReference>
<dbReference type="InterPro" id="IPR008030">
    <property type="entry name" value="NmrA-like"/>
</dbReference>
<comment type="caution">
    <text evidence="8">The sequence shown here is derived from an EMBL/GenBank/DDBJ whole genome shotgun (WGS) entry which is preliminary data.</text>
</comment>
<evidence type="ECO:0000313" key="8">
    <source>
        <dbReference type="EMBL" id="MED6148317.1"/>
    </source>
</evidence>
<evidence type="ECO:0000256" key="4">
    <source>
        <dbReference type="ARBA" id="ARBA00038910"/>
    </source>
</evidence>
<dbReference type="PANTHER" id="PTHR43349">
    <property type="entry name" value="PINORESINOL REDUCTASE-RELATED"/>
    <property type="match status" value="1"/>
</dbReference>
<evidence type="ECO:0000256" key="3">
    <source>
        <dbReference type="ARBA" id="ARBA00038909"/>
    </source>
</evidence>
<protein>
    <recommendedName>
        <fullName evidence="5">(+)-lariciresinol reductase</fullName>
        <ecNumber evidence="3">1.23.1.1</ecNumber>
        <ecNumber evidence="4">1.23.1.2</ecNumber>
    </recommendedName>
    <alternativeName>
        <fullName evidence="6">(+)-pinoresinol reductase</fullName>
    </alternativeName>
</protein>
<name>A0ABU6TIH4_9FABA</name>
<dbReference type="EMBL" id="JASCZI010090995">
    <property type="protein sequence ID" value="MED6148317.1"/>
    <property type="molecule type" value="Genomic_DNA"/>
</dbReference>
<evidence type="ECO:0000256" key="2">
    <source>
        <dbReference type="ARBA" id="ARBA00011473"/>
    </source>
</evidence>
<dbReference type="EC" id="1.23.1.1" evidence="3"/>
<dbReference type="EC" id="1.23.1.2" evidence="4"/>
<comment type="subunit">
    <text evidence="2">Dimer.</text>
</comment>
<evidence type="ECO:0000256" key="5">
    <source>
        <dbReference type="ARBA" id="ARBA00042771"/>
    </source>
</evidence>
<evidence type="ECO:0000313" key="9">
    <source>
        <dbReference type="Proteomes" id="UP001341840"/>
    </source>
</evidence>
<dbReference type="Gene3D" id="3.40.50.720">
    <property type="entry name" value="NAD(P)-binding Rossmann-like Domain"/>
    <property type="match status" value="1"/>
</dbReference>
<dbReference type="InterPro" id="IPR036291">
    <property type="entry name" value="NAD(P)-bd_dom_sf"/>
</dbReference>
<evidence type="ECO:0000259" key="7">
    <source>
        <dbReference type="Pfam" id="PF05368"/>
    </source>
</evidence>
<dbReference type="PANTHER" id="PTHR43349:SF47">
    <property type="entry name" value="NMRA-LIKE DOMAIN-CONTAINING PROTEIN"/>
    <property type="match status" value="1"/>
</dbReference>
<dbReference type="Pfam" id="PF05368">
    <property type="entry name" value="NmrA"/>
    <property type="match status" value="1"/>
</dbReference>
<evidence type="ECO:0000256" key="6">
    <source>
        <dbReference type="ARBA" id="ARBA00043173"/>
    </source>
</evidence>
<keyword evidence="9" id="KW-1185">Reference proteome</keyword>
<accession>A0ABU6TIH4</accession>
<gene>
    <name evidence="8" type="ORF">PIB30_052043</name>
</gene>
<feature type="domain" description="NmrA-like" evidence="7">
    <location>
        <begin position="2"/>
        <end position="175"/>
    </location>
</feature>
<proteinExistence type="inferred from homology"/>
<reference evidence="8 9" key="1">
    <citation type="journal article" date="2023" name="Plants (Basel)">
        <title>Bridging the Gap: Combining Genomics and Transcriptomics Approaches to Understand Stylosanthes scabra, an Orphan Legume from the Brazilian Caatinga.</title>
        <authorList>
            <person name="Ferreira-Neto J.R.C."/>
            <person name="da Silva M.D."/>
            <person name="Binneck E."/>
            <person name="de Melo N.F."/>
            <person name="da Silva R.H."/>
            <person name="de Melo A.L.T.M."/>
            <person name="Pandolfi V."/>
            <person name="Bustamante F.O."/>
            <person name="Brasileiro-Vidal A.C."/>
            <person name="Benko-Iseppon A.M."/>
        </authorList>
    </citation>
    <scope>NUCLEOTIDE SEQUENCE [LARGE SCALE GENOMIC DNA]</scope>
    <source>
        <tissue evidence="8">Leaves</tissue>
    </source>
</reference>
<sequence>MEKSKVLIIGGTGYIGKRLVKASLSLGHETYLLKRPENSLDIDKLQLLMSFKEQGAKLVRASLDDHESLVNALKQVDVVISAVAGVPHRGHYILQQLKLIDAIKEAGNIKRFLPSEFGTDVARMEHVSGPGKEMWHDKIAVRKAIEEAKIPFTYISSNCFAGYMLAGLCQFPAIEPHMDSVVLYGDGNVKGESYEMQSGVNHYYHVWFEGCLTNFEIEENGVEACQLYPEIKYTTAHEYLKRYL</sequence>
<evidence type="ECO:0000256" key="1">
    <source>
        <dbReference type="ARBA" id="ARBA00005725"/>
    </source>
</evidence>
<comment type="similarity">
    <text evidence="1">Belongs to the NmrA-type oxidoreductase family. Isoflavone reductase subfamily.</text>
</comment>
<dbReference type="SUPFAM" id="SSF51735">
    <property type="entry name" value="NAD(P)-binding Rossmann-fold domains"/>
    <property type="match status" value="1"/>
</dbReference>
<organism evidence="8 9">
    <name type="scientific">Stylosanthes scabra</name>
    <dbReference type="NCBI Taxonomy" id="79078"/>
    <lineage>
        <taxon>Eukaryota</taxon>
        <taxon>Viridiplantae</taxon>
        <taxon>Streptophyta</taxon>
        <taxon>Embryophyta</taxon>
        <taxon>Tracheophyta</taxon>
        <taxon>Spermatophyta</taxon>
        <taxon>Magnoliopsida</taxon>
        <taxon>eudicotyledons</taxon>
        <taxon>Gunneridae</taxon>
        <taxon>Pentapetalae</taxon>
        <taxon>rosids</taxon>
        <taxon>fabids</taxon>
        <taxon>Fabales</taxon>
        <taxon>Fabaceae</taxon>
        <taxon>Papilionoideae</taxon>
        <taxon>50 kb inversion clade</taxon>
        <taxon>dalbergioids sensu lato</taxon>
        <taxon>Dalbergieae</taxon>
        <taxon>Pterocarpus clade</taxon>
        <taxon>Stylosanthes</taxon>
    </lineage>
</organism>
<dbReference type="Proteomes" id="UP001341840">
    <property type="component" value="Unassembled WGS sequence"/>
</dbReference>
<dbReference type="Gene3D" id="3.90.25.10">
    <property type="entry name" value="UDP-galactose 4-epimerase, domain 1"/>
    <property type="match status" value="1"/>
</dbReference>